<keyword evidence="5" id="KW-0808">Transferase</keyword>
<dbReference type="PROSITE" id="PS00600">
    <property type="entry name" value="AA_TRANSFER_CLASS_3"/>
    <property type="match status" value="1"/>
</dbReference>
<dbReference type="NCBIfam" id="NF006368">
    <property type="entry name" value="PRK08593.1"/>
    <property type="match status" value="1"/>
</dbReference>
<keyword evidence="3 4" id="KW-0663">Pyridoxal phosphate</keyword>
<dbReference type="PIRSF" id="PIRSF000521">
    <property type="entry name" value="Transaminase_4ab_Lys_Orn"/>
    <property type="match status" value="1"/>
</dbReference>
<evidence type="ECO:0000256" key="3">
    <source>
        <dbReference type="ARBA" id="ARBA00022898"/>
    </source>
</evidence>
<dbReference type="RefSeq" id="WP_059393589.1">
    <property type="nucleotide sequence ID" value="NZ_DF968080.1"/>
</dbReference>
<evidence type="ECO:0000256" key="2">
    <source>
        <dbReference type="ARBA" id="ARBA00008954"/>
    </source>
</evidence>
<reference evidence="5" key="1">
    <citation type="journal article" date="2015" name="BMC Genomics">
        <title>Comparative genomics of Fructobacillus spp. and Leuconostoc spp. reveals niche-specific evolution of Fructobacillus spp.</title>
        <authorList>
            <person name="Endo A."/>
            <person name="Tanizawa Y."/>
            <person name="Tanaka N."/>
            <person name="Maeno S."/>
            <person name="Kumar H."/>
            <person name="Shiwa Y."/>
            <person name="Okada S."/>
            <person name="Yoshikawa H."/>
            <person name="Dicks L."/>
            <person name="Nakagawa J."/>
            <person name="Arita M."/>
        </authorList>
    </citation>
    <scope>NUCLEOTIDE SEQUENCE [LARGE SCALE GENOMIC DNA]</scope>
    <source>
        <strain evidence="5">F214-1</strain>
    </source>
</reference>
<dbReference type="GO" id="GO:0030170">
    <property type="term" value="F:pyridoxal phosphate binding"/>
    <property type="evidence" value="ECO:0007669"/>
    <property type="project" value="InterPro"/>
</dbReference>
<dbReference type="FunFam" id="3.40.640.10:FF:000004">
    <property type="entry name" value="Acetylornithine aminotransferase"/>
    <property type="match status" value="1"/>
</dbReference>
<dbReference type="InterPro" id="IPR015421">
    <property type="entry name" value="PyrdxlP-dep_Trfase_major"/>
</dbReference>
<dbReference type="AlphaFoldDB" id="A0A3F3H2B3"/>
<dbReference type="InterPro" id="IPR005814">
    <property type="entry name" value="Aminotrans_3"/>
</dbReference>
<organism evidence="5">
    <name type="scientific">Fructobacillus tropaeoli</name>
    <dbReference type="NCBI Taxonomy" id="709323"/>
    <lineage>
        <taxon>Bacteria</taxon>
        <taxon>Bacillati</taxon>
        <taxon>Bacillota</taxon>
        <taxon>Bacilli</taxon>
        <taxon>Lactobacillales</taxon>
        <taxon>Lactobacillaceae</taxon>
        <taxon>Fructobacillus</taxon>
    </lineage>
</organism>
<dbReference type="InterPro" id="IPR015424">
    <property type="entry name" value="PyrdxlP-dep_Trfase"/>
</dbReference>
<keyword evidence="5" id="KW-0032">Aminotransferase</keyword>
<proteinExistence type="inferred from homology"/>
<accession>A0A3F3H2B3</accession>
<comment type="similarity">
    <text evidence="2 4">Belongs to the class-III pyridoxal-phosphate-dependent aminotransferase family.</text>
</comment>
<dbReference type="GO" id="GO:0008483">
    <property type="term" value="F:transaminase activity"/>
    <property type="evidence" value="ECO:0007669"/>
    <property type="project" value="UniProtKB-KW"/>
</dbReference>
<gene>
    <name evidence="5" type="ORF">FTRO_0030870</name>
</gene>
<dbReference type="InterPro" id="IPR015422">
    <property type="entry name" value="PyrdxlP-dep_Trfase_small"/>
</dbReference>
<dbReference type="CDD" id="cd00610">
    <property type="entry name" value="OAT_like"/>
    <property type="match status" value="1"/>
</dbReference>
<evidence type="ECO:0000256" key="4">
    <source>
        <dbReference type="RuleBase" id="RU003560"/>
    </source>
</evidence>
<protein>
    <submittedName>
        <fullName evidence="5">4-aminobutyrate aminotransferase</fullName>
    </submittedName>
</protein>
<evidence type="ECO:0000313" key="5">
    <source>
        <dbReference type="EMBL" id="GAP04147.1"/>
    </source>
</evidence>
<dbReference type="Pfam" id="PF00202">
    <property type="entry name" value="Aminotran_3"/>
    <property type="match status" value="1"/>
</dbReference>
<dbReference type="InterPro" id="IPR049704">
    <property type="entry name" value="Aminotrans_3_PPA_site"/>
</dbReference>
<sequence length="444" mass="48323">MSRNLDILAEEDQNRNEAARIKYFDLVVQSGSGATVTDADGKTYIDLLASASAINFGHCHPKVVQAIKDQAEQLILYTPAYFANTTTAKLLDRLSQLTPGDFDKKVALGNSGSDANEAMIKFARAYTGRPNVVTFTGAMHGSTYAASIASAISLNQVRKIGPLMPGFYKAPFPDSHDRLPGENEHDFSLRKFAEFKQLFESYVPADETALVLIEPIQGDGGIVKAPQEYMDLIYQFTRENGIVFAVDEVNQGLGRSGTMWSIDHFGIVPDLLAIGKSIASGLPLSAVVGKAEIMDALPAPGHLFTTGGNPVAAAAALAGLDVLEEEDLVGRSKRLGKRVQEYFDHAKLRYTCLGDVRIYGLDGGIDIVDKDGQPDAQLASQIIFRLFDLGAVMITLRGFILRFQPPLVITEEQLDQVFAMFDQVFTEADDGTLKPLPKDRAIGW</sequence>
<dbReference type="InterPro" id="IPR050103">
    <property type="entry name" value="Class-III_PLP-dep_AT"/>
</dbReference>
<dbReference type="Proteomes" id="UP000064514">
    <property type="component" value="Unassembled WGS sequence"/>
</dbReference>
<dbReference type="Gene3D" id="3.40.640.10">
    <property type="entry name" value="Type I PLP-dependent aspartate aminotransferase-like (Major domain)"/>
    <property type="match status" value="1"/>
</dbReference>
<dbReference type="STRING" id="709323.GCA_001047135_00688"/>
<evidence type="ECO:0000256" key="1">
    <source>
        <dbReference type="ARBA" id="ARBA00001933"/>
    </source>
</evidence>
<dbReference type="EMBL" id="DF968080">
    <property type="protein sequence ID" value="GAP04147.1"/>
    <property type="molecule type" value="Genomic_DNA"/>
</dbReference>
<name>A0A3F3H2B3_9LACO</name>
<dbReference type="SUPFAM" id="SSF53383">
    <property type="entry name" value="PLP-dependent transferases"/>
    <property type="match status" value="1"/>
</dbReference>
<dbReference type="Gene3D" id="3.90.1150.10">
    <property type="entry name" value="Aspartate Aminotransferase, domain 1"/>
    <property type="match status" value="1"/>
</dbReference>
<dbReference type="PANTHER" id="PTHR11986:SF58">
    <property type="entry name" value="LEUCINE_METHIONINE RACEMASE"/>
    <property type="match status" value="1"/>
</dbReference>
<comment type="cofactor">
    <cofactor evidence="1">
        <name>pyridoxal 5'-phosphate</name>
        <dbReference type="ChEBI" id="CHEBI:597326"/>
    </cofactor>
</comment>
<dbReference type="GO" id="GO:0042802">
    <property type="term" value="F:identical protein binding"/>
    <property type="evidence" value="ECO:0007669"/>
    <property type="project" value="TreeGrafter"/>
</dbReference>
<dbReference type="PANTHER" id="PTHR11986">
    <property type="entry name" value="AMINOTRANSFERASE CLASS III"/>
    <property type="match status" value="1"/>
</dbReference>